<keyword evidence="2" id="KW-1003">Cell membrane</keyword>
<feature type="transmembrane region" description="Helical" evidence="6">
    <location>
        <begin position="401"/>
        <end position="421"/>
    </location>
</feature>
<gene>
    <name evidence="8" type="ORF">GCM10010319_15200</name>
</gene>
<proteinExistence type="predicted"/>
<evidence type="ECO:0000256" key="1">
    <source>
        <dbReference type="ARBA" id="ARBA00004651"/>
    </source>
</evidence>
<evidence type="ECO:0000256" key="2">
    <source>
        <dbReference type="ARBA" id="ARBA00022475"/>
    </source>
</evidence>
<dbReference type="SUPFAM" id="SSF103473">
    <property type="entry name" value="MFS general substrate transporter"/>
    <property type="match status" value="1"/>
</dbReference>
<keyword evidence="9" id="KW-1185">Reference proteome</keyword>
<feature type="transmembrane region" description="Helical" evidence="6">
    <location>
        <begin position="277"/>
        <end position="303"/>
    </location>
</feature>
<keyword evidence="4 6" id="KW-1133">Transmembrane helix</keyword>
<dbReference type="Proteomes" id="UP001500063">
    <property type="component" value="Unassembled WGS sequence"/>
</dbReference>
<evidence type="ECO:0000259" key="7">
    <source>
        <dbReference type="PROSITE" id="PS50850"/>
    </source>
</evidence>
<dbReference type="PROSITE" id="PS50850">
    <property type="entry name" value="MFS"/>
    <property type="match status" value="1"/>
</dbReference>
<dbReference type="InterPro" id="IPR011701">
    <property type="entry name" value="MFS"/>
</dbReference>
<evidence type="ECO:0000256" key="4">
    <source>
        <dbReference type="ARBA" id="ARBA00022989"/>
    </source>
</evidence>
<accession>A0ABP3G9U5</accession>
<name>A0ABP3G9U5_9ACTN</name>
<evidence type="ECO:0000313" key="8">
    <source>
        <dbReference type="EMBL" id="GAA0340102.1"/>
    </source>
</evidence>
<evidence type="ECO:0000313" key="9">
    <source>
        <dbReference type="Proteomes" id="UP001500063"/>
    </source>
</evidence>
<feature type="transmembrane region" description="Helical" evidence="6">
    <location>
        <begin position="369"/>
        <end position="395"/>
    </location>
</feature>
<dbReference type="InterPro" id="IPR036259">
    <property type="entry name" value="MFS_trans_sf"/>
</dbReference>
<dbReference type="Gene3D" id="1.20.1250.20">
    <property type="entry name" value="MFS general substrate transporter like domains"/>
    <property type="match status" value="1"/>
</dbReference>
<evidence type="ECO:0000256" key="6">
    <source>
        <dbReference type="SAM" id="Phobius"/>
    </source>
</evidence>
<organism evidence="8 9">
    <name type="scientific">Streptomyces blastmyceticus</name>
    <dbReference type="NCBI Taxonomy" id="68180"/>
    <lineage>
        <taxon>Bacteria</taxon>
        <taxon>Bacillati</taxon>
        <taxon>Actinomycetota</taxon>
        <taxon>Actinomycetes</taxon>
        <taxon>Kitasatosporales</taxon>
        <taxon>Streptomycetaceae</taxon>
        <taxon>Streptomyces</taxon>
    </lineage>
</organism>
<evidence type="ECO:0000256" key="5">
    <source>
        <dbReference type="ARBA" id="ARBA00023136"/>
    </source>
</evidence>
<feature type="transmembrane region" description="Helical" evidence="6">
    <location>
        <begin position="310"/>
        <end position="327"/>
    </location>
</feature>
<protein>
    <submittedName>
        <fullName evidence="8">MFS transporter</fullName>
    </submittedName>
</protein>
<feature type="transmembrane region" description="Helical" evidence="6">
    <location>
        <begin position="249"/>
        <end position="271"/>
    </location>
</feature>
<comment type="subcellular location">
    <subcellularLocation>
        <location evidence="1">Cell membrane</location>
        <topology evidence="1">Multi-pass membrane protein</topology>
    </subcellularLocation>
</comment>
<dbReference type="InterPro" id="IPR020846">
    <property type="entry name" value="MFS_dom"/>
</dbReference>
<sequence>MVPSHRVGGPVLRMSPVGPTAVEPSRGGRDFGLLWGGAGLAVLGGRATAFAYPLVVLWATDSSGAAGLVGFALLLPHLLVQLPGGALVDRVDRRRLMTACGLGSALVAAGAAAALLSGAVWLPHLLVSAFLEGVFTVLYQLAERSAVPALVPPDRLPVALTRNEARTRAASVLGQPAGSALAGLGAGFPFVFALVAHLGSVVFLARIRGPLRSPADGAAPAAPASPRALAREVGEGLAWLWGQPFLRSVMVAVAVSNVLFQGLNLAVMAAVKDAGGAVATVGAITAMSGVGGLVGSLCGAWWMRRYGMRALVVGGLAAWTALMLPVAGTRDAVALGALFAGSGYVGGVFNVVVGVHLTRAAPDHLRGRANSVAMLVSSGAMAMGPPAAGFLLAAVGPARTILALGAAMGVTSAATALSRALRIEEPIPARPKGVEARSTS</sequence>
<dbReference type="CDD" id="cd06173">
    <property type="entry name" value="MFS_MefA_like"/>
    <property type="match status" value="1"/>
</dbReference>
<comment type="caution">
    <text evidence="8">The sequence shown here is derived from an EMBL/GenBank/DDBJ whole genome shotgun (WGS) entry which is preliminary data.</text>
</comment>
<reference evidence="9" key="1">
    <citation type="journal article" date="2019" name="Int. J. Syst. Evol. Microbiol.">
        <title>The Global Catalogue of Microorganisms (GCM) 10K type strain sequencing project: providing services to taxonomists for standard genome sequencing and annotation.</title>
        <authorList>
            <consortium name="The Broad Institute Genomics Platform"/>
            <consortium name="The Broad Institute Genome Sequencing Center for Infectious Disease"/>
            <person name="Wu L."/>
            <person name="Ma J."/>
        </authorList>
    </citation>
    <scope>NUCLEOTIDE SEQUENCE [LARGE SCALE GENOMIC DNA]</scope>
    <source>
        <strain evidence="9">JCM 4565</strain>
    </source>
</reference>
<feature type="transmembrane region" description="Helical" evidence="6">
    <location>
        <begin position="65"/>
        <end position="88"/>
    </location>
</feature>
<feature type="transmembrane region" description="Helical" evidence="6">
    <location>
        <begin position="333"/>
        <end position="357"/>
    </location>
</feature>
<dbReference type="PANTHER" id="PTHR23513:SF11">
    <property type="entry name" value="STAPHYLOFERRIN A TRANSPORTER"/>
    <property type="match status" value="1"/>
</dbReference>
<keyword evidence="3 6" id="KW-0812">Transmembrane</keyword>
<dbReference type="PANTHER" id="PTHR23513">
    <property type="entry name" value="INTEGRAL MEMBRANE EFFLUX PROTEIN-RELATED"/>
    <property type="match status" value="1"/>
</dbReference>
<feature type="transmembrane region" description="Helical" evidence="6">
    <location>
        <begin position="33"/>
        <end position="59"/>
    </location>
</feature>
<evidence type="ECO:0000256" key="3">
    <source>
        <dbReference type="ARBA" id="ARBA00022692"/>
    </source>
</evidence>
<dbReference type="Pfam" id="PF07690">
    <property type="entry name" value="MFS_1"/>
    <property type="match status" value="1"/>
</dbReference>
<feature type="transmembrane region" description="Helical" evidence="6">
    <location>
        <begin position="180"/>
        <end position="205"/>
    </location>
</feature>
<keyword evidence="5 6" id="KW-0472">Membrane</keyword>
<dbReference type="EMBL" id="BAAABW010000008">
    <property type="protein sequence ID" value="GAA0340102.1"/>
    <property type="molecule type" value="Genomic_DNA"/>
</dbReference>
<feature type="domain" description="Major facilitator superfamily (MFS) profile" evidence="7">
    <location>
        <begin position="245"/>
        <end position="440"/>
    </location>
</feature>
<feature type="transmembrane region" description="Helical" evidence="6">
    <location>
        <begin position="100"/>
        <end position="122"/>
    </location>
</feature>